<keyword evidence="1" id="KW-0472">Membrane</keyword>
<feature type="transmembrane region" description="Helical" evidence="1">
    <location>
        <begin position="188"/>
        <end position="206"/>
    </location>
</feature>
<keyword evidence="3" id="KW-1185">Reference proteome</keyword>
<reference evidence="2 3" key="1">
    <citation type="submission" date="2018-10" db="EMBL/GenBank/DDBJ databases">
        <title>Anaerotruncus faecis sp. nov., isolated from human feces.</title>
        <authorList>
            <person name="Wang Y.-J."/>
        </authorList>
    </citation>
    <scope>NUCLEOTIDE SEQUENCE [LARGE SCALE GENOMIC DNA]</scope>
    <source>
        <strain evidence="2 3">22A2-44</strain>
    </source>
</reference>
<organism evidence="2 3">
    <name type="scientific">Anaerotruncus massiliensis</name>
    <name type="common">ex Liu et al. 2021</name>
    <dbReference type="NCBI Taxonomy" id="2321404"/>
    <lineage>
        <taxon>Bacteria</taxon>
        <taxon>Bacillati</taxon>
        <taxon>Bacillota</taxon>
        <taxon>Clostridia</taxon>
        <taxon>Eubacteriales</taxon>
        <taxon>Oscillospiraceae</taxon>
        <taxon>Anaerotruncus</taxon>
    </lineage>
</organism>
<keyword evidence="1" id="KW-0812">Transmembrane</keyword>
<dbReference type="AlphaFoldDB" id="A0A498CUP3"/>
<comment type="caution">
    <text evidence="2">The sequence shown here is derived from an EMBL/GenBank/DDBJ whole genome shotgun (WGS) entry which is preliminary data.</text>
</comment>
<feature type="transmembrane region" description="Helical" evidence="1">
    <location>
        <begin position="46"/>
        <end position="73"/>
    </location>
</feature>
<sequence>MGNSFTRVSQKYMPDPTIFAIALTILAFLLAMLMKRLSPAAVLGNWYAGLWELLTFAMQMAICIIGGAVVADAPVAKRAINRVASLPRNGPQAAFLVAAVTILLSYVQFGLSLAGGALLAKSIARNFRRRGVPCEYGLLVACAYLGQMTWCVGFSNSVGLSIATPGHFLESEIGLIPLNSYIFNPMNLFLAAGFIVLLPLFAYLLHPKGDNVRPIPDYALRVVEEPAGEASSEKAEKKSASVGELLNNSHAFCWIIGGMGILYVVYAFVTKGFAAFDLNLLNAILVFGGLLLHGTVANYVSAFARSTSSASGIIFQFPLYAGIMGIIKYSGLVSILAGAIASISTPFTFYFWTFLSASIVNMFVPSGGGQWAVQGPIAVESVRMIAGGNVLKACQAVAYGNSWTNMCQPFWALALLGFTGLKAKDIMGYSTAIMLGAGLLFTAAVFFFPV</sequence>
<protein>
    <submittedName>
        <fullName evidence="2">Short-chain fatty acid transporter</fullName>
    </submittedName>
</protein>
<gene>
    <name evidence="2" type="ORF">D4A47_08565</name>
</gene>
<dbReference type="GO" id="GO:0005886">
    <property type="term" value="C:plasma membrane"/>
    <property type="evidence" value="ECO:0007669"/>
    <property type="project" value="TreeGrafter"/>
</dbReference>
<evidence type="ECO:0000313" key="2">
    <source>
        <dbReference type="EMBL" id="RLL10687.1"/>
    </source>
</evidence>
<dbReference type="PANTHER" id="PTHR41983:SF2">
    <property type="entry name" value="SHORT-CHAIN FATTY ACID TRANSPORTER-RELATED"/>
    <property type="match status" value="1"/>
</dbReference>
<feature type="transmembrane region" description="Helical" evidence="1">
    <location>
        <begin position="16"/>
        <end position="34"/>
    </location>
</feature>
<feature type="transmembrane region" description="Helical" evidence="1">
    <location>
        <begin position="426"/>
        <end position="448"/>
    </location>
</feature>
<dbReference type="EMBL" id="RCHT01000013">
    <property type="protein sequence ID" value="RLL10687.1"/>
    <property type="molecule type" value="Genomic_DNA"/>
</dbReference>
<proteinExistence type="predicted"/>
<evidence type="ECO:0000256" key="1">
    <source>
        <dbReference type="SAM" id="Phobius"/>
    </source>
</evidence>
<dbReference type="PANTHER" id="PTHR41983">
    <property type="entry name" value="SHORT-CHAIN FATTY ACID TRANSPORTER-RELATED"/>
    <property type="match status" value="1"/>
</dbReference>
<accession>A0A498CUP3</accession>
<feature type="transmembrane region" description="Helical" evidence="1">
    <location>
        <begin position="249"/>
        <end position="268"/>
    </location>
</feature>
<dbReference type="InterPro" id="IPR006160">
    <property type="entry name" value="SCFA_transpt_AtoE"/>
</dbReference>
<dbReference type="Proteomes" id="UP000276301">
    <property type="component" value="Unassembled WGS sequence"/>
</dbReference>
<name>A0A498CUP3_9FIRM</name>
<feature type="transmembrane region" description="Helical" evidence="1">
    <location>
        <begin position="93"/>
        <end position="120"/>
    </location>
</feature>
<dbReference type="Pfam" id="PF02667">
    <property type="entry name" value="SCFA_trans"/>
    <property type="match status" value="1"/>
</dbReference>
<evidence type="ECO:0000313" key="3">
    <source>
        <dbReference type="Proteomes" id="UP000276301"/>
    </source>
</evidence>
<feature type="transmembrane region" description="Helical" evidence="1">
    <location>
        <begin position="280"/>
        <end position="300"/>
    </location>
</feature>
<keyword evidence="1" id="KW-1133">Transmembrane helix</keyword>